<dbReference type="RefSeq" id="WP_156991243.1">
    <property type="nucleotide sequence ID" value="NZ_VWXL01000100.1"/>
</dbReference>
<feature type="domain" description="D-isomer specific 2-hydroxyacid dehydrogenase NAD-binding" evidence="6">
    <location>
        <begin position="107"/>
        <end position="283"/>
    </location>
</feature>
<reference evidence="7 8" key="1">
    <citation type="submission" date="2019-09" db="EMBL/GenBank/DDBJ databases">
        <title>Genome sequence of Clostridium sp. EA1.</title>
        <authorList>
            <person name="Poehlein A."/>
            <person name="Bengelsdorf F.R."/>
            <person name="Daniel R."/>
        </authorList>
    </citation>
    <scope>NUCLEOTIDE SEQUENCE [LARGE SCALE GENOMIC DNA]</scope>
    <source>
        <strain evidence="7 8">EA1</strain>
    </source>
</reference>
<dbReference type="InterPro" id="IPR006140">
    <property type="entry name" value="D-isomer_DH_NAD-bd"/>
</dbReference>
<keyword evidence="8" id="KW-1185">Reference proteome</keyword>
<evidence type="ECO:0000256" key="1">
    <source>
        <dbReference type="ARBA" id="ARBA00005854"/>
    </source>
</evidence>
<sequence length="325" mass="35247">MKVLFLREMDQSGRDILQNNGIEVLVSHGNSEADFIRDLRETQAEGILCRTGKVTPAMIDASENLRVIAKHGVGLDNIDLDYATKRGIQVVYAPTGNSNSVAEHALFLILACARRFRYVDEIFRGGDFNVRYTLHNTFELQGMTLGLLGCGRIGQLLAKKAAYGLGMKVIGYDPFLSQEKLKAPIQLKTKAEVLREADFVSLHMPSTPQTRGSIAAGDFRLMKPTASFINVARGDVVVENDLIAALQGGEILGAGLDVYDGEPIGPEHPLLNLPQVVATPHTAATTEQAVKRCCTTAAQGIVEVLTGEEISFPANHLKVPLRVAL</sequence>
<dbReference type="Gene3D" id="3.40.50.720">
    <property type="entry name" value="NAD(P)-binding Rossmann-like Domain"/>
    <property type="match status" value="2"/>
</dbReference>
<dbReference type="EMBL" id="VWXL01000100">
    <property type="protein sequence ID" value="MVB12560.1"/>
    <property type="molecule type" value="Genomic_DNA"/>
</dbReference>
<organism evidence="7 8">
    <name type="scientific">Caproicibacter fermentans</name>
    <dbReference type="NCBI Taxonomy" id="2576756"/>
    <lineage>
        <taxon>Bacteria</taxon>
        <taxon>Bacillati</taxon>
        <taxon>Bacillota</taxon>
        <taxon>Clostridia</taxon>
        <taxon>Eubacteriales</taxon>
        <taxon>Acutalibacteraceae</taxon>
        <taxon>Caproicibacter</taxon>
    </lineage>
</organism>
<accession>A0A6N8I4M9</accession>
<dbReference type="InterPro" id="IPR050857">
    <property type="entry name" value="D-2-hydroxyacid_DH"/>
</dbReference>
<keyword evidence="3" id="KW-0520">NAD</keyword>
<protein>
    <submittedName>
        <fullName evidence="7">Glyoxylate/hydroxypyruvate reductase B</fullName>
        <ecNumber evidence="7">1.1.1.81</ecNumber>
    </submittedName>
</protein>
<gene>
    <name evidence="7" type="primary">ghrB_2</name>
    <name evidence="7" type="ORF">CAFE_33010</name>
</gene>
<name>A0A6N8I4M9_9FIRM</name>
<evidence type="ECO:0000256" key="2">
    <source>
        <dbReference type="ARBA" id="ARBA00023002"/>
    </source>
</evidence>
<dbReference type="CDD" id="cd12173">
    <property type="entry name" value="PGDH_4"/>
    <property type="match status" value="1"/>
</dbReference>
<dbReference type="PANTHER" id="PTHR42789">
    <property type="entry name" value="D-ISOMER SPECIFIC 2-HYDROXYACID DEHYDROGENASE FAMILY PROTEIN (AFU_ORTHOLOGUE AFUA_6G10090)"/>
    <property type="match status" value="1"/>
</dbReference>
<evidence type="ECO:0000256" key="4">
    <source>
        <dbReference type="RuleBase" id="RU003719"/>
    </source>
</evidence>
<evidence type="ECO:0000256" key="3">
    <source>
        <dbReference type="ARBA" id="ARBA00023027"/>
    </source>
</evidence>
<dbReference type="SUPFAM" id="SSF52283">
    <property type="entry name" value="Formate/glycerate dehydrogenase catalytic domain-like"/>
    <property type="match status" value="1"/>
</dbReference>
<dbReference type="Proteomes" id="UP000469440">
    <property type="component" value="Unassembled WGS sequence"/>
</dbReference>
<dbReference type="InterPro" id="IPR006139">
    <property type="entry name" value="D-isomer_2_OHA_DH_cat_dom"/>
</dbReference>
<dbReference type="OrthoDB" id="9805416at2"/>
<dbReference type="SUPFAM" id="SSF51735">
    <property type="entry name" value="NAD(P)-binding Rossmann-fold domains"/>
    <property type="match status" value="1"/>
</dbReference>
<keyword evidence="2 4" id="KW-0560">Oxidoreductase</keyword>
<proteinExistence type="inferred from homology"/>
<dbReference type="GO" id="GO:0016618">
    <property type="term" value="F:hydroxypyruvate reductase [NAD(P)H] activity"/>
    <property type="evidence" value="ECO:0007669"/>
    <property type="project" value="UniProtKB-EC"/>
</dbReference>
<evidence type="ECO:0000313" key="7">
    <source>
        <dbReference type="EMBL" id="MVB12560.1"/>
    </source>
</evidence>
<feature type="domain" description="D-isomer specific 2-hydroxyacid dehydrogenase catalytic" evidence="5">
    <location>
        <begin position="3"/>
        <end position="311"/>
    </location>
</feature>
<evidence type="ECO:0000259" key="6">
    <source>
        <dbReference type="Pfam" id="PF02826"/>
    </source>
</evidence>
<dbReference type="GO" id="GO:0051287">
    <property type="term" value="F:NAD binding"/>
    <property type="evidence" value="ECO:0007669"/>
    <property type="project" value="InterPro"/>
</dbReference>
<dbReference type="PANTHER" id="PTHR42789:SF1">
    <property type="entry name" value="D-ISOMER SPECIFIC 2-HYDROXYACID DEHYDROGENASE FAMILY PROTEIN (AFU_ORTHOLOGUE AFUA_6G10090)"/>
    <property type="match status" value="1"/>
</dbReference>
<dbReference type="AlphaFoldDB" id="A0A6N8I4M9"/>
<evidence type="ECO:0000313" key="8">
    <source>
        <dbReference type="Proteomes" id="UP000469440"/>
    </source>
</evidence>
<dbReference type="EC" id="1.1.1.81" evidence="7"/>
<dbReference type="Pfam" id="PF02826">
    <property type="entry name" value="2-Hacid_dh_C"/>
    <property type="match status" value="1"/>
</dbReference>
<comment type="caution">
    <text evidence="7">The sequence shown here is derived from an EMBL/GenBank/DDBJ whole genome shotgun (WGS) entry which is preliminary data.</text>
</comment>
<dbReference type="InterPro" id="IPR036291">
    <property type="entry name" value="NAD(P)-bd_dom_sf"/>
</dbReference>
<dbReference type="Pfam" id="PF00389">
    <property type="entry name" value="2-Hacid_dh"/>
    <property type="match status" value="1"/>
</dbReference>
<evidence type="ECO:0000259" key="5">
    <source>
        <dbReference type="Pfam" id="PF00389"/>
    </source>
</evidence>
<keyword evidence="7" id="KW-0670">Pyruvate</keyword>
<comment type="similarity">
    <text evidence="1 4">Belongs to the D-isomer specific 2-hydroxyacid dehydrogenase family.</text>
</comment>